<gene>
    <name evidence="2" type="ORF">MMYC01_205177</name>
</gene>
<feature type="transmembrane region" description="Helical" evidence="1">
    <location>
        <begin position="28"/>
        <end position="50"/>
    </location>
</feature>
<dbReference type="VEuPathDB" id="FungiDB:MMYC01_205177"/>
<dbReference type="Proteomes" id="UP000078237">
    <property type="component" value="Unassembled WGS sequence"/>
</dbReference>
<name>A0A175WBA3_9PEZI</name>
<dbReference type="OrthoDB" id="4585249at2759"/>
<sequence length="108" mass="11918">MTAPFLILESQHVSRDALSSLWGRVTDIPLCFSVSTLALGSMLIGSWYIIEEGRSYKVGDKVGPTEPRVLGTHRQGTVNPDYRNYEAWIEKHKRSGAAAPPPGRHKVG</sequence>
<dbReference type="AlphaFoldDB" id="A0A175WBA3"/>
<evidence type="ECO:0000256" key="1">
    <source>
        <dbReference type="SAM" id="Phobius"/>
    </source>
</evidence>
<keyword evidence="1" id="KW-0472">Membrane</keyword>
<keyword evidence="1" id="KW-0812">Transmembrane</keyword>
<proteinExistence type="predicted"/>
<organism evidence="2 3">
    <name type="scientific">Madurella mycetomatis</name>
    <dbReference type="NCBI Taxonomy" id="100816"/>
    <lineage>
        <taxon>Eukaryota</taxon>
        <taxon>Fungi</taxon>
        <taxon>Dikarya</taxon>
        <taxon>Ascomycota</taxon>
        <taxon>Pezizomycotina</taxon>
        <taxon>Sordariomycetes</taxon>
        <taxon>Sordariomycetidae</taxon>
        <taxon>Sordariales</taxon>
        <taxon>Sordariales incertae sedis</taxon>
        <taxon>Madurella</taxon>
    </lineage>
</organism>
<evidence type="ECO:0000313" key="2">
    <source>
        <dbReference type="EMBL" id="KXX80987.1"/>
    </source>
</evidence>
<keyword evidence="3" id="KW-1185">Reference proteome</keyword>
<keyword evidence="1" id="KW-1133">Transmembrane helix</keyword>
<protein>
    <submittedName>
        <fullName evidence="2">Uncharacterized protein</fullName>
    </submittedName>
</protein>
<evidence type="ECO:0000313" key="3">
    <source>
        <dbReference type="Proteomes" id="UP000078237"/>
    </source>
</evidence>
<accession>A0A175WBA3</accession>
<reference evidence="2 3" key="1">
    <citation type="journal article" date="2016" name="Genome Announc.">
        <title>Genome Sequence of Madurella mycetomatis mm55, Isolated from a Human Mycetoma Case in Sudan.</title>
        <authorList>
            <person name="Smit S."/>
            <person name="Derks M.F."/>
            <person name="Bervoets S."/>
            <person name="Fahal A."/>
            <person name="van Leeuwen W."/>
            <person name="van Belkum A."/>
            <person name="van de Sande W.W."/>
        </authorList>
    </citation>
    <scope>NUCLEOTIDE SEQUENCE [LARGE SCALE GENOMIC DNA]</scope>
    <source>
        <strain evidence="3">mm55</strain>
    </source>
</reference>
<comment type="caution">
    <text evidence="2">The sequence shown here is derived from an EMBL/GenBank/DDBJ whole genome shotgun (WGS) entry which is preliminary data.</text>
</comment>
<dbReference type="EMBL" id="LCTW02000045">
    <property type="protein sequence ID" value="KXX80987.1"/>
    <property type="molecule type" value="Genomic_DNA"/>
</dbReference>